<dbReference type="Gene3D" id="1.25.40.990">
    <property type="match status" value="1"/>
</dbReference>
<organism evidence="2 3">
    <name type="scientific">Fasciolopsis buskii</name>
    <dbReference type="NCBI Taxonomy" id="27845"/>
    <lineage>
        <taxon>Eukaryota</taxon>
        <taxon>Metazoa</taxon>
        <taxon>Spiralia</taxon>
        <taxon>Lophotrochozoa</taxon>
        <taxon>Platyhelminthes</taxon>
        <taxon>Trematoda</taxon>
        <taxon>Digenea</taxon>
        <taxon>Plagiorchiida</taxon>
        <taxon>Echinostomata</taxon>
        <taxon>Echinostomatoidea</taxon>
        <taxon>Fasciolidae</taxon>
        <taxon>Fasciolopsis</taxon>
    </lineage>
</organism>
<protein>
    <recommendedName>
        <fullName evidence="1">CSN8/PSMD8/EIF3K domain-containing protein</fullName>
    </recommendedName>
</protein>
<feature type="domain" description="CSN8/PSMD8/EIF3K" evidence="1">
    <location>
        <begin position="45"/>
        <end position="182"/>
    </location>
</feature>
<evidence type="ECO:0000313" key="2">
    <source>
        <dbReference type="EMBL" id="KAA0194740.1"/>
    </source>
</evidence>
<proteinExistence type="predicted"/>
<name>A0A8E0RYL4_9TREM</name>
<evidence type="ECO:0000259" key="1">
    <source>
        <dbReference type="Pfam" id="PF10075"/>
    </source>
</evidence>
<dbReference type="Proteomes" id="UP000728185">
    <property type="component" value="Unassembled WGS sequence"/>
</dbReference>
<reference evidence="2" key="1">
    <citation type="submission" date="2019-05" db="EMBL/GenBank/DDBJ databases">
        <title>Annotation for the trematode Fasciolopsis buski.</title>
        <authorList>
            <person name="Choi Y.-J."/>
        </authorList>
    </citation>
    <scope>NUCLEOTIDE SEQUENCE</scope>
    <source>
        <strain evidence="2">HT</strain>
        <tissue evidence="2">Whole worm</tissue>
    </source>
</reference>
<dbReference type="Pfam" id="PF10075">
    <property type="entry name" value="CSN8_PSD8_EIF3K"/>
    <property type="match status" value="1"/>
</dbReference>
<gene>
    <name evidence="2" type="ORF">FBUS_08839</name>
</gene>
<comment type="caution">
    <text evidence="2">The sequence shown here is derived from an EMBL/GenBank/DDBJ whole genome shotgun (WGS) entry which is preliminary data.</text>
</comment>
<keyword evidence="3" id="KW-1185">Reference proteome</keyword>
<sequence length="211" mass="23888">MIGVSADDQAVNDQLIELELYELTSGYQLFDPKSCPAGIGVSSLEEYYTQFLGLYILKMDLLNAKFLWKRIPFPLKESSESLKVLWSLGKLLLHKNHRKFFETATQIIQQPNNSESLVYIVTQISQRQQCHLIDLISSAYSCISIEFVASLFCIPVNNAISLLVSRNWELMADGKHLTFVQSPSIANSGVEATNEQIMSKLSEFMSFIENH</sequence>
<dbReference type="InterPro" id="IPR033464">
    <property type="entry name" value="CSN8_PSD8_EIF3K"/>
</dbReference>
<dbReference type="OrthoDB" id="5351233at2759"/>
<evidence type="ECO:0000313" key="3">
    <source>
        <dbReference type="Proteomes" id="UP000728185"/>
    </source>
</evidence>
<accession>A0A8E0RYL4</accession>
<dbReference type="AlphaFoldDB" id="A0A8E0RYL4"/>
<dbReference type="EMBL" id="LUCM01004150">
    <property type="protein sequence ID" value="KAA0194740.1"/>
    <property type="molecule type" value="Genomic_DNA"/>
</dbReference>